<protein>
    <recommendedName>
        <fullName evidence="1">Acyl-CoA thioesterase-like N-terminal HotDog domain-containing protein</fullName>
    </recommendedName>
</protein>
<sequence>MAPTAFFEPSDDGRLYPTRYSHSLWAPNTLHGPAVCGVAARRAEAEFGRNGFRPARFTIDLFKAARTDPTDTVGRVVRDGGRIRVVEVDVVQYRADSPEPVTVGRSTTVFVRESTNPPGERWERPAEYPTGPEVPADDLLSYFSRADDADPVWSHDMSPMQAPVRKRLWTAGVPIVTNEPLTPFVRTVIAAESTSLVGNWGSGGIGFINCDLTVVLARLPHDGRVIVETDSHVEFDGISTSTASLYDASGQFATGAVVGVNNAAAEIDFTVVDTRERYAEG</sequence>
<dbReference type="AlphaFoldDB" id="H0QW44"/>
<dbReference type="Pfam" id="PF13622">
    <property type="entry name" value="4HBT_3"/>
    <property type="match status" value="1"/>
</dbReference>
<comment type="caution">
    <text evidence="2">The sequence shown here is derived from an EMBL/GenBank/DDBJ whole genome shotgun (WGS) entry which is preliminary data.</text>
</comment>
<dbReference type="Gene3D" id="2.40.160.210">
    <property type="entry name" value="Acyl-CoA thioesterase, double hotdog domain"/>
    <property type="match status" value="1"/>
</dbReference>
<reference evidence="2 3" key="1">
    <citation type="submission" date="2011-12" db="EMBL/GenBank/DDBJ databases">
        <title>Whole genome shotgun sequence of Gordonia effusa NBRC 100432.</title>
        <authorList>
            <person name="Yoshida I."/>
            <person name="Takarada H."/>
            <person name="Hosoyama A."/>
            <person name="Tsuchikane K."/>
            <person name="Katsumata H."/>
            <person name="Yamazaki S."/>
            <person name="Fujita N."/>
        </authorList>
    </citation>
    <scope>NUCLEOTIDE SEQUENCE [LARGE SCALE GENOMIC DNA]</scope>
    <source>
        <strain evidence="2 3">NBRC 100432</strain>
    </source>
</reference>
<dbReference type="OrthoDB" id="4968093at2"/>
<dbReference type="RefSeq" id="WP_007316383.1">
    <property type="nucleotide sequence ID" value="NZ_BAEH01000018.1"/>
</dbReference>
<dbReference type="InterPro" id="IPR049449">
    <property type="entry name" value="TesB_ACOT8-like_N"/>
</dbReference>
<dbReference type="eggNOG" id="COG2050">
    <property type="taxonomic scope" value="Bacteria"/>
</dbReference>
<proteinExistence type="predicted"/>
<dbReference type="Proteomes" id="UP000035034">
    <property type="component" value="Unassembled WGS sequence"/>
</dbReference>
<evidence type="ECO:0000313" key="3">
    <source>
        <dbReference type="Proteomes" id="UP000035034"/>
    </source>
</evidence>
<dbReference type="InterPro" id="IPR029069">
    <property type="entry name" value="HotDog_dom_sf"/>
</dbReference>
<evidence type="ECO:0000313" key="2">
    <source>
        <dbReference type="EMBL" id="GAB17045.1"/>
    </source>
</evidence>
<dbReference type="SUPFAM" id="SSF54637">
    <property type="entry name" value="Thioesterase/thiol ester dehydrase-isomerase"/>
    <property type="match status" value="1"/>
</dbReference>
<feature type="domain" description="Acyl-CoA thioesterase-like N-terminal HotDog" evidence="1">
    <location>
        <begin position="24"/>
        <end position="103"/>
    </location>
</feature>
<dbReference type="STRING" id="1077974.GOEFS_018_00770"/>
<accession>H0QW44</accession>
<dbReference type="EMBL" id="BAEH01000018">
    <property type="protein sequence ID" value="GAB17045.1"/>
    <property type="molecule type" value="Genomic_DNA"/>
</dbReference>
<organism evidence="2 3">
    <name type="scientific">Gordonia effusa NBRC 100432</name>
    <dbReference type="NCBI Taxonomy" id="1077974"/>
    <lineage>
        <taxon>Bacteria</taxon>
        <taxon>Bacillati</taxon>
        <taxon>Actinomycetota</taxon>
        <taxon>Actinomycetes</taxon>
        <taxon>Mycobacteriales</taxon>
        <taxon>Gordoniaceae</taxon>
        <taxon>Gordonia</taxon>
    </lineage>
</organism>
<keyword evidence="3" id="KW-1185">Reference proteome</keyword>
<name>H0QW44_9ACTN</name>
<dbReference type="InterPro" id="IPR042171">
    <property type="entry name" value="Acyl-CoA_hotdog"/>
</dbReference>
<evidence type="ECO:0000259" key="1">
    <source>
        <dbReference type="Pfam" id="PF13622"/>
    </source>
</evidence>
<gene>
    <name evidence="2" type="ORF">GOEFS_018_00770</name>
</gene>